<dbReference type="PROSITE" id="PS00362">
    <property type="entry name" value="RIBOSOMAL_S15"/>
    <property type="match status" value="1"/>
</dbReference>
<dbReference type="PANTHER" id="PTHR23321">
    <property type="entry name" value="RIBOSOMAL PROTEIN S15, BACTERIAL AND ORGANELLAR"/>
    <property type="match status" value="1"/>
</dbReference>
<dbReference type="GO" id="GO:0005737">
    <property type="term" value="C:cytoplasm"/>
    <property type="evidence" value="ECO:0007669"/>
    <property type="project" value="UniProtKB-ARBA"/>
</dbReference>
<dbReference type="HAMAP" id="MF_01343_B">
    <property type="entry name" value="Ribosomal_uS15_B"/>
    <property type="match status" value="1"/>
</dbReference>
<comment type="function">
    <text evidence="3">Forms an intersubunit bridge (bridge B4) with the 23S rRNA of the 50S subunit in the ribosome.</text>
</comment>
<dbReference type="GO" id="GO:1990904">
    <property type="term" value="C:ribonucleoprotein complex"/>
    <property type="evidence" value="ECO:0007669"/>
    <property type="project" value="UniProtKB-KW"/>
</dbReference>
<evidence type="ECO:0000256" key="5">
    <source>
        <dbReference type="RuleBase" id="RU004524"/>
    </source>
</evidence>
<dbReference type="InterPro" id="IPR005290">
    <property type="entry name" value="Ribosomal_uS15_bac-type"/>
</dbReference>
<dbReference type="Proteomes" id="UP000231162">
    <property type="component" value="Unassembled WGS sequence"/>
</dbReference>
<evidence type="ECO:0000256" key="3">
    <source>
        <dbReference type="HAMAP-Rule" id="MF_01343"/>
    </source>
</evidence>
<dbReference type="InterPro" id="IPR000589">
    <property type="entry name" value="Ribosomal_uS15"/>
</dbReference>
<dbReference type="AlphaFoldDB" id="A0A2M6R9M6"/>
<comment type="function">
    <text evidence="3 5">One of the primary rRNA binding proteins, it binds directly to 16S rRNA where it helps nucleate assembly of the platform of the 30S subunit by binding and bridging several RNA helices of the 16S rRNA.</text>
</comment>
<organism evidence="6 7">
    <name type="scientific">Candidatus Berkelbacteria bacterium CG10_big_fil_rev_8_21_14_0_10_43_14</name>
    <dbReference type="NCBI Taxonomy" id="1974515"/>
    <lineage>
        <taxon>Bacteria</taxon>
        <taxon>Candidatus Berkelbacteria</taxon>
    </lineage>
</organism>
<dbReference type="SMART" id="SM01387">
    <property type="entry name" value="Ribosomal_S15"/>
    <property type="match status" value="1"/>
</dbReference>
<evidence type="ECO:0000256" key="1">
    <source>
        <dbReference type="ARBA" id="ARBA00022980"/>
    </source>
</evidence>
<dbReference type="NCBIfam" id="TIGR00952">
    <property type="entry name" value="S15_bact"/>
    <property type="match status" value="1"/>
</dbReference>
<dbReference type="PANTHER" id="PTHR23321:SF26">
    <property type="entry name" value="SMALL RIBOSOMAL SUBUNIT PROTEIN US15M"/>
    <property type="match status" value="1"/>
</dbReference>
<dbReference type="GO" id="GO:0006412">
    <property type="term" value="P:translation"/>
    <property type="evidence" value="ECO:0007669"/>
    <property type="project" value="UniProtKB-UniRule"/>
</dbReference>
<protein>
    <recommendedName>
        <fullName evidence="3">Small ribosomal subunit protein uS15</fullName>
    </recommendedName>
</protein>
<dbReference type="GO" id="GO:0003735">
    <property type="term" value="F:structural constituent of ribosome"/>
    <property type="evidence" value="ECO:0007669"/>
    <property type="project" value="InterPro"/>
</dbReference>
<comment type="similarity">
    <text evidence="3 4">Belongs to the universal ribosomal protein uS15 family.</text>
</comment>
<sequence>MTIKKTETKKTKSAEVLKKEKTPVKKATKSLVVPVKVVKKEKKSAEVLKKENAVEKPVVQTLGKKKKVAKPTASVGTFKLKGKDAELLTKYQHNTSDTGSTEVQVALFTAKINSLAKHLKKHGKDSDSKRGLIIMVGKRRRLLNYLLKHNQAQYQKLIADLGLRK</sequence>
<gene>
    <name evidence="3" type="primary">rpsO</name>
    <name evidence="6" type="ORF">COT79_00260</name>
</gene>
<name>A0A2M6R9M6_9BACT</name>
<reference evidence="7" key="1">
    <citation type="submission" date="2017-09" db="EMBL/GenBank/DDBJ databases">
        <title>Depth-based differentiation of microbial function through sediment-hosted aquifers and enrichment of novel symbionts in the deep terrestrial subsurface.</title>
        <authorList>
            <person name="Probst A.J."/>
            <person name="Ladd B."/>
            <person name="Jarett J.K."/>
            <person name="Geller-Mcgrath D.E."/>
            <person name="Sieber C.M.K."/>
            <person name="Emerson J.B."/>
            <person name="Anantharaman K."/>
            <person name="Thomas B.C."/>
            <person name="Malmstrom R."/>
            <person name="Stieglmeier M."/>
            <person name="Klingl A."/>
            <person name="Woyke T."/>
            <person name="Ryan C.M."/>
            <person name="Banfield J.F."/>
        </authorList>
    </citation>
    <scope>NUCLEOTIDE SEQUENCE [LARGE SCALE GENOMIC DNA]</scope>
</reference>
<evidence type="ECO:0000313" key="7">
    <source>
        <dbReference type="Proteomes" id="UP000231162"/>
    </source>
</evidence>
<dbReference type="GO" id="GO:0005840">
    <property type="term" value="C:ribosome"/>
    <property type="evidence" value="ECO:0007669"/>
    <property type="project" value="UniProtKB-KW"/>
</dbReference>
<keyword evidence="2 3" id="KW-0687">Ribonucleoprotein</keyword>
<evidence type="ECO:0000256" key="4">
    <source>
        <dbReference type="RuleBase" id="RU003919"/>
    </source>
</evidence>
<evidence type="ECO:0000256" key="2">
    <source>
        <dbReference type="ARBA" id="ARBA00023274"/>
    </source>
</evidence>
<comment type="caution">
    <text evidence="6">The sequence shown here is derived from an EMBL/GenBank/DDBJ whole genome shotgun (WGS) entry which is preliminary data.</text>
</comment>
<dbReference type="EMBL" id="PEZX01000005">
    <property type="protein sequence ID" value="PIS07255.1"/>
    <property type="molecule type" value="Genomic_DNA"/>
</dbReference>
<dbReference type="SUPFAM" id="SSF47060">
    <property type="entry name" value="S15/NS1 RNA-binding domain"/>
    <property type="match status" value="1"/>
</dbReference>
<keyword evidence="3 5" id="KW-0699">rRNA-binding</keyword>
<dbReference type="CDD" id="cd00353">
    <property type="entry name" value="Ribosomal_S15p_S13e"/>
    <property type="match status" value="1"/>
</dbReference>
<dbReference type="Gene3D" id="1.10.287.10">
    <property type="entry name" value="S15/NS1, RNA-binding"/>
    <property type="match status" value="1"/>
</dbReference>
<proteinExistence type="inferred from homology"/>
<dbReference type="Gene3D" id="6.10.250.3130">
    <property type="match status" value="1"/>
</dbReference>
<keyword evidence="3 5" id="KW-0694">RNA-binding</keyword>
<dbReference type="GO" id="GO:0019843">
    <property type="term" value="F:rRNA binding"/>
    <property type="evidence" value="ECO:0007669"/>
    <property type="project" value="UniProtKB-UniRule"/>
</dbReference>
<comment type="subunit">
    <text evidence="3">Part of the 30S ribosomal subunit. Forms a bridge to the 50S subunit in the 70S ribosome, contacting the 23S rRNA.</text>
</comment>
<accession>A0A2M6R9M6</accession>
<dbReference type="InterPro" id="IPR009068">
    <property type="entry name" value="uS15_NS1_RNA-bd_sf"/>
</dbReference>
<evidence type="ECO:0000313" key="6">
    <source>
        <dbReference type="EMBL" id="PIS07255.1"/>
    </source>
</evidence>
<keyword evidence="1 3" id="KW-0689">Ribosomal protein</keyword>
<dbReference type="Pfam" id="PF00312">
    <property type="entry name" value="Ribosomal_S15"/>
    <property type="match status" value="1"/>
</dbReference>